<gene>
    <name evidence="2" type="ORF">MMOR_52510</name>
</gene>
<dbReference type="Proteomes" id="UP000466681">
    <property type="component" value="Chromosome"/>
</dbReference>
<dbReference type="EMBL" id="AP022560">
    <property type="protein sequence ID" value="BBX04315.1"/>
    <property type="molecule type" value="Genomic_DNA"/>
</dbReference>
<name>A0AAD1HF74_9MYCO</name>
<accession>A0AAD1HF74</accession>
<dbReference type="KEGG" id="mmor:MMOR_52510"/>
<reference evidence="2 3" key="1">
    <citation type="journal article" date="2019" name="Emerg. Microbes Infect.">
        <title>Comprehensive subspecies identification of 175 nontuberculous mycobacteria species based on 7547 genomic profiles.</title>
        <authorList>
            <person name="Matsumoto Y."/>
            <person name="Kinjo T."/>
            <person name="Motooka D."/>
            <person name="Nabeya D."/>
            <person name="Jung N."/>
            <person name="Uechi K."/>
            <person name="Horii T."/>
            <person name="Iida T."/>
            <person name="Fujita J."/>
            <person name="Nakamura S."/>
        </authorList>
    </citation>
    <scope>NUCLEOTIDE SEQUENCE [LARGE SCALE GENOMIC DNA]</scope>
    <source>
        <strain evidence="2 3">JCM 6375</strain>
    </source>
</reference>
<dbReference type="AlphaFoldDB" id="A0AAD1HF74"/>
<sequence length="106" mass="11931">MTPRVGDRVRIERDETRYPSKGTWPRFRGKVGTVVEVNEDRNRPHLNEYGVALGKVTERTDGRGRFRYNATSVAWFKAHEMVGAGSQRAADARSAVPAMDSLRRAA</sequence>
<evidence type="ECO:0000313" key="2">
    <source>
        <dbReference type="EMBL" id="BBX04315.1"/>
    </source>
</evidence>
<protein>
    <submittedName>
        <fullName evidence="2">Uncharacterized protein</fullName>
    </submittedName>
</protein>
<keyword evidence="3" id="KW-1185">Reference proteome</keyword>
<evidence type="ECO:0000256" key="1">
    <source>
        <dbReference type="SAM" id="MobiDB-lite"/>
    </source>
</evidence>
<evidence type="ECO:0000313" key="3">
    <source>
        <dbReference type="Proteomes" id="UP000466681"/>
    </source>
</evidence>
<organism evidence="2 3">
    <name type="scientific">Mycolicibacterium moriokaense</name>
    <dbReference type="NCBI Taxonomy" id="39691"/>
    <lineage>
        <taxon>Bacteria</taxon>
        <taxon>Bacillati</taxon>
        <taxon>Actinomycetota</taxon>
        <taxon>Actinomycetes</taxon>
        <taxon>Mycobacteriales</taxon>
        <taxon>Mycobacteriaceae</taxon>
        <taxon>Mycolicibacterium</taxon>
    </lineage>
</organism>
<feature type="region of interest" description="Disordered" evidence="1">
    <location>
        <begin position="87"/>
        <end position="106"/>
    </location>
</feature>
<dbReference type="RefSeq" id="WP_083153995.1">
    <property type="nucleotide sequence ID" value="NZ_AP022560.1"/>
</dbReference>
<proteinExistence type="predicted"/>